<dbReference type="SUPFAM" id="SSF143120">
    <property type="entry name" value="YefM-like"/>
    <property type="match status" value="1"/>
</dbReference>
<protein>
    <recommendedName>
        <fullName evidence="4">Antitoxin</fullName>
    </recommendedName>
</protein>
<accession>A0ABV3P4K8</accession>
<evidence type="ECO:0000313" key="3">
    <source>
        <dbReference type="Proteomes" id="UP001555826"/>
    </source>
</evidence>
<dbReference type="InterPro" id="IPR036165">
    <property type="entry name" value="YefM-like_sf"/>
</dbReference>
<evidence type="ECO:0008006" key="4">
    <source>
        <dbReference type="Google" id="ProtNLM"/>
    </source>
</evidence>
<gene>
    <name evidence="2" type="ORF">AB1207_07355</name>
</gene>
<comment type="caution">
    <text evidence="2">The sequence shown here is derived from an EMBL/GenBank/DDBJ whole genome shotgun (WGS) entry which is preliminary data.</text>
</comment>
<keyword evidence="3" id="KW-1185">Reference proteome</keyword>
<sequence>MSGPTTESASTSADEIAAEYAEARERVAEFRRDAQEDPASAIYPHADETEVDLSAVIDGVLRKPLVVTRGGAEAAVIVSVDFFNRAHAAVELLEDDATE</sequence>
<evidence type="ECO:0000313" key="2">
    <source>
        <dbReference type="EMBL" id="MEW9264558.1"/>
    </source>
</evidence>
<organism evidence="2 3">
    <name type="scientific">Kineococcus endophyticus</name>
    <dbReference type="NCBI Taxonomy" id="1181883"/>
    <lineage>
        <taxon>Bacteria</taxon>
        <taxon>Bacillati</taxon>
        <taxon>Actinomycetota</taxon>
        <taxon>Actinomycetes</taxon>
        <taxon>Kineosporiales</taxon>
        <taxon>Kineosporiaceae</taxon>
        <taxon>Kineococcus</taxon>
    </lineage>
</organism>
<name>A0ABV3P4K8_9ACTN</name>
<comment type="similarity">
    <text evidence="1">Belongs to the phD/YefM antitoxin family.</text>
</comment>
<dbReference type="RefSeq" id="WP_367637299.1">
    <property type="nucleotide sequence ID" value="NZ_JBFNQN010000004.1"/>
</dbReference>
<evidence type="ECO:0000256" key="1">
    <source>
        <dbReference type="ARBA" id="ARBA00009981"/>
    </source>
</evidence>
<dbReference type="EMBL" id="JBFNQN010000004">
    <property type="protein sequence ID" value="MEW9264558.1"/>
    <property type="molecule type" value="Genomic_DNA"/>
</dbReference>
<dbReference type="Proteomes" id="UP001555826">
    <property type="component" value="Unassembled WGS sequence"/>
</dbReference>
<reference evidence="2 3" key="1">
    <citation type="submission" date="2024-07" db="EMBL/GenBank/DDBJ databases">
        <authorList>
            <person name="Thanompreechachai J."/>
            <person name="Duangmal K."/>
        </authorList>
    </citation>
    <scope>NUCLEOTIDE SEQUENCE [LARGE SCALE GENOMIC DNA]</scope>
    <source>
        <strain evidence="2 3">KCTC 19886</strain>
    </source>
</reference>
<dbReference type="Gene3D" id="3.40.1620.10">
    <property type="entry name" value="YefM-like domain"/>
    <property type="match status" value="1"/>
</dbReference>
<proteinExistence type="inferred from homology"/>